<comment type="caution">
    <text evidence="3">The sequence shown here is derived from an EMBL/GenBank/DDBJ whole genome shotgun (WGS) entry which is preliminary data.</text>
</comment>
<comment type="similarity">
    <text evidence="1">Belongs to the PRORSD1 family.</text>
</comment>
<evidence type="ECO:0000256" key="1">
    <source>
        <dbReference type="ARBA" id="ARBA00010201"/>
    </source>
</evidence>
<feature type="domain" description="YbaK/aminoacyl-tRNA synthetase-associated" evidence="2">
    <location>
        <begin position="23"/>
        <end position="147"/>
    </location>
</feature>
<dbReference type="CDD" id="cd04335">
    <property type="entry name" value="PrdX_deacylase"/>
    <property type="match status" value="1"/>
</dbReference>
<dbReference type="PANTHER" id="PTHR31423:SF3">
    <property type="entry name" value="PROLYL-TRNA SYNTHETASE ASSOCIATED DOMAIN-CONTAINING PROTEIN 1-RELATED"/>
    <property type="match status" value="1"/>
</dbReference>
<gene>
    <name evidence="3" type="primary">proX_13</name>
    <name evidence="3" type="ORF">SDC9_126697</name>
</gene>
<proteinExistence type="inferred from homology"/>
<reference evidence="3" key="1">
    <citation type="submission" date="2019-08" db="EMBL/GenBank/DDBJ databases">
        <authorList>
            <person name="Kucharzyk K."/>
            <person name="Murdoch R.W."/>
            <person name="Higgins S."/>
            <person name="Loffler F."/>
        </authorList>
    </citation>
    <scope>NUCLEOTIDE SEQUENCE</scope>
</reference>
<dbReference type="InterPro" id="IPR007214">
    <property type="entry name" value="YbaK/aa-tRNA-synth-assoc-dom"/>
</dbReference>
<name>A0A645CS09_9ZZZZ</name>
<protein>
    <submittedName>
        <fullName evidence="3">Prolyl-tRNA editing protein ProX</fullName>
    </submittedName>
</protein>
<evidence type="ECO:0000313" key="3">
    <source>
        <dbReference type="EMBL" id="MPM79658.1"/>
    </source>
</evidence>
<sequence length="166" mass="18862">MLSKQDIYDLLDKHGIIYAPYAHSAVYTMEEMDALPIPHKELVVKNLFLRDDRKKVYYLVTLPGHKTVSFKMLANRIPSRPLSFASEEKLQELLMLQKGHVTPFGLLNDARQTVVMVFDKSLQGQRVGIHPLENNATVFLALDDLITLLEEHGNPVILCNLDVPLL</sequence>
<dbReference type="GO" id="GO:0002161">
    <property type="term" value="F:aminoacyl-tRNA deacylase activity"/>
    <property type="evidence" value="ECO:0007669"/>
    <property type="project" value="InterPro"/>
</dbReference>
<dbReference type="PANTHER" id="PTHR31423">
    <property type="entry name" value="YBAK DOMAIN-CONTAINING PROTEIN"/>
    <property type="match status" value="1"/>
</dbReference>
<dbReference type="InterPro" id="IPR036754">
    <property type="entry name" value="YbaK/aa-tRNA-synt-asso_dom_sf"/>
</dbReference>
<dbReference type="SUPFAM" id="SSF55826">
    <property type="entry name" value="YbaK/ProRS associated domain"/>
    <property type="match status" value="1"/>
</dbReference>
<dbReference type="Gene3D" id="3.90.960.10">
    <property type="entry name" value="YbaK/aminoacyl-tRNA synthetase-associated domain"/>
    <property type="match status" value="1"/>
</dbReference>
<dbReference type="Pfam" id="PF04073">
    <property type="entry name" value="tRNA_edit"/>
    <property type="match status" value="1"/>
</dbReference>
<dbReference type="AlphaFoldDB" id="A0A645CS09"/>
<dbReference type="InterPro" id="IPR040285">
    <property type="entry name" value="ProX/PRXD1"/>
</dbReference>
<accession>A0A645CS09</accession>
<organism evidence="3">
    <name type="scientific">bioreactor metagenome</name>
    <dbReference type="NCBI Taxonomy" id="1076179"/>
    <lineage>
        <taxon>unclassified sequences</taxon>
        <taxon>metagenomes</taxon>
        <taxon>ecological metagenomes</taxon>
    </lineage>
</organism>
<evidence type="ECO:0000259" key="2">
    <source>
        <dbReference type="Pfam" id="PF04073"/>
    </source>
</evidence>
<dbReference type="EMBL" id="VSSQ01029500">
    <property type="protein sequence ID" value="MPM79658.1"/>
    <property type="molecule type" value="Genomic_DNA"/>
</dbReference>